<keyword evidence="2" id="KW-1185">Reference proteome</keyword>
<organism evidence="1 2">
    <name type="scientific">Trichothecium roseum</name>
    <dbReference type="NCBI Taxonomy" id="47278"/>
    <lineage>
        <taxon>Eukaryota</taxon>
        <taxon>Fungi</taxon>
        <taxon>Dikarya</taxon>
        <taxon>Ascomycota</taxon>
        <taxon>Pezizomycotina</taxon>
        <taxon>Sordariomycetes</taxon>
        <taxon>Hypocreomycetidae</taxon>
        <taxon>Hypocreales</taxon>
        <taxon>Hypocreales incertae sedis</taxon>
        <taxon>Trichothecium</taxon>
    </lineage>
</organism>
<gene>
    <name evidence="1" type="ORF">N3K66_005002</name>
</gene>
<comment type="caution">
    <text evidence="1">The sequence shown here is derived from an EMBL/GenBank/DDBJ whole genome shotgun (WGS) entry which is preliminary data.</text>
</comment>
<reference evidence="1" key="1">
    <citation type="submission" date="2022-10" db="EMBL/GenBank/DDBJ databases">
        <title>Complete Genome of Trichothecium roseum strain YXFP-22015, a Plant Pathogen Isolated from Citrus.</title>
        <authorList>
            <person name="Wang Y."/>
            <person name="Zhu L."/>
        </authorList>
    </citation>
    <scope>NUCLEOTIDE SEQUENCE</scope>
    <source>
        <strain evidence="1">YXFP-22015</strain>
    </source>
</reference>
<sequence>MSSDNGHPQTPPVQDLRKRGQELLTEAQPYLAQAKQQASRAFSEYQVPLYQRVLGMTTAIEVERTAVTASLIAAMNRTDLSDAQVRAIAEHTRALAYSRASVKWCEIIACAGLAFYRRGAKMHPFFLTNRWMTRVGHFARFCMYYLGTGLFIDTPLQLSANLRHSEQIKRDPRLAGLAIDRSSSQIVERRDGQLESYTPNDAGIARQAAPAWASESSSTPGFQGSYQDNSIYAQSDSQQPSYKASPPQSHPSYNSSQYTPPPRSQRQPESVWDSNPTPSFDDGASPVAPVARNQAEYSQGTSSWAQIRQQSSEQSSPNQKGDSWGSERSSSGSHWGGNNSPTPAWGSQSPESGEKSQAQREFDSLVERERRGADQAQSAWGRG</sequence>
<evidence type="ECO:0000313" key="1">
    <source>
        <dbReference type="EMBL" id="KAI9900740.1"/>
    </source>
</evidence>
<protein>
    <submittedName>
        <fullName evidence="1">Uncharacterized protein</fullName>
    </submittedName>
</protein>
<accession>A0ACC0V488</accession>
<proteinExistence type="predicted"/>
<dbReference type="EMBL" id="CM047943">
    <property type="protein sequence ID" value="KAI9900740.1"/>
    <property type="molecule type" value="Genomic_DNA"/>
</dbReference>
<evidence type="ECO:0000313" key="2">
    <source>
        <dbReference type="Proteomes" id="UP001163324"/>
    </source>
</evidence>
<name>A0ACC0V488_9HYPO</name>
<dbReference type="Proteomes" id="UP001163324">
    <property type="component" value="Chromosome 4"/>
</dbReference>